<gene>
    <name evidence="2" type="ORF">SAMN05216323_10103</name>
</gene>
<keyword evidence="2" id="KW-0418">Kinase</keyword>
<feature type="domain" description="Cyclic nucleotide-binding" evidence="1">
    <location>
        <begin position="15"/>
        <end position="116"/>
    </location>
</feature>
<evidence type="ECO:0000259" key="1">
    <source>
        <dbReference type="PROSITE" id="PS50042"/>
    </source>
</evidence>
<accession>A0A1G6HEH9</accession>
<dbReference type="SUPFAM" id="SSF51206">
    <property type="entry name" value="cAMP-binding domain-like"/>
    <property type="match status" value="1"/>
</dbReference>
<dbReference type="OrthoDB" id="680421at2"/>
<dbReference type="Gene3D" id="2.60.120.10">
    <property type="entry name" value="Jelly Rolls"/>
    <property type="match status" value="1"/>
</dbReference>
<proteinExistence type="predicted"/>
<name>A0A1G6HEH9_9BACT</name>
<dbReference type="RefSeq" id="WP_092436104.1">
    <property type="nucleotide sequence ID" value="NZ_FMYP01000010.1"/>
</dbReference>
<dbReference type="EMBL" id="FMYP01000010">
    <property type="protein sequence ID" value="SDB92631.1"/>
    <property type="molecule type" value="Genomic_DNA"/>
</dbReference>
<dbReference type="InterPro" id="IPR018490">
    <property type="entry name" value="cNMP-bd_dom_sf"/>
</dbReference>
<dbReference type="InterPro" id="IPR000595">
    <property type="entry name" value="cNMP-bd_dom"/>
</dbReference>
<dbReference type="STRING" id="1640674.SAMN05216323_10103"/>
<evidence type="ECO:0000313" key="3">
    <source>
        <dbReference type="Proteomes" id="UP000199452"/>
    </source>
</evidence>
<organism evidence="2 3">
    <name type="scientific">Williamwhitmania taraxaci</name>
    <dbReference type="NCBI Taxonomy" id="1640674"/>
    <lineage>
        <taxon>Bacteria</taxon>
        <taxon>Pseudomonadati</taxon>
        <taxon>Bacteroidota</taxon>
        <taxon>Bacteroidia</taxon>
        <taxon>Bacteroidales</taxon>
        <taxon>Williamwhitmaniaceae</taxon>
        <taxon>Williamwhitmania</taxon>
    </lineage>
</organism>
<dbReference type="Proteomes" id="UP000199452">
    <property type="component" value="Unassembled WGS sequence"/>
</dbReference>
<dbReference type="Pfam" id="PF00027">
    <property type="entry name" value="cNMP_binding"/>
    <property type="match status" value="1"/>
</dbReference>
<dbReference type="GO" id="GO:0016301">
    <property type="term" value="F:kinase activity"/>
    <property type="evidence" value="ECO:0007669"/>
    <property type="project" value="UniProtKB-KW"/>
</dbReference>
<sequence length="191" mass="22832">MNPTNLITNIRKHVHLGEDEILVLEKSVKCTVLEKNEFILKEGQVCQSMYFVEKGCLRMYFINKRLSEQITQFAIENWWLSDYFSFMNKSHSDYYIQAIEKSKILTIDSHIYDELLIEMPQLEKYFRIIMQKAVAASQHRAKLQYQMSKEEFYQHFVASFPDFNQRVPQYMIASYLGLTPEYVSELRKKKL</sequence>
<protein>
    <submittedName>
        <fullName evidence="2">cAMP-binding domain of CRP or a regulatory subunit of cAMP-dependent protein kinases</fullName>
    </submittedName>
</protein>
<dbReference type="InterPro" id="IPR014710">
    <property type="entry name" value="RmlC-like_jellyroll"/>
</dbReference>
<reference evidence="2 3" key="1">
    <citation type="submission" date="2016-09" db="EMBL/GenBank/DDBJ databases">
        <authorList>
            <person name="Capua I."/>
            <person name="De Benedictis P."/>
            <person name="Joannis T."/>
            <person name="Lombin L.H."/>
            <person name="Cattoli G."/>
        </authorList>
    </citation>
    <scope>NUCLEOTIDE SEQUENCE [LARGE SCALE GENOMIC DNA]</scope>
    <source>
        <strain evidence="2 3">A7P-90m</strain>
    </source>
</reference>
<keyword evidence="3" id="KW-1185">Reference proteome</keyword>
<dbReference type="PROSITE" id="PS50042">
    <property type="entry name" value="CNMP_BINDING_3"/>
    <property type="match status" value="1"/>
</dbReference>
<evidence type="ECO:0000313" key="2">
    <source>
        <dbReference type="EMBL" id="SDB92631.1"/>
    </source>
</evidence>
<dbReference type="CDD" id="cd00038">
    <property type="entry name" value="CAP_ED"/>
    <property type="match status" value="1"/>
</dbReference>
<keyword evidence="2" id="KW-0808">Transferase</keyword>
<dbReference type="AlphaFoldDB" id="A0A1G6HEH9"/>